<gene>
    <name evidence="1" type="ORF">NTJ_05187</name>
</gene>
<proteinExistence type="predicted"/>
<protein>
    <submittedName>
        <fullName evidence="1">Uncharacterized protein</fullName>
    </submittedName>
</protein>
<evidence type="ECO:0000313" key="2">
    <source>
        <dbReference type="Proteomes" id="UP001307889"/>
    </source>
</evidence>
<sequence length="95" mass="10272">MGDDNPGSSSRNRECGSIAMVLALGSPPSLSSATLSSPFLLLDSVMLRLSFKANGPAPDIWELGVRPLFPIQRTGGFAAWRKRNEINCNHSRELS</sequence>
<name>A0ABN7AK92_9HEMI</name>
<keyword evidence="2" id="KW-1185">Reference proteome</keyword>
<dbReference type="EMBL" id="AP028911">
    <property type="protein sequence ID" value="BES92378.1"/>
    <property type="molecule type" value="Genomic_DNA"/>
</dbReference>
<accession>A0ABN7AK92</accession>
<dbReference type="Proteomes" id="UP001307889">
    <property type="component" value="Chromosome 3"/>
</dbReference>
<reference evidence="1 2" key="1">
    <citation type="submission" date="2023-09" db="EMBL/GenBank/DDBJ databases">
        <title>Nesidiocoris tenuis whole genome shotgun sequence.</title>
        <authorList>
            <person name="Shibata T."/>
            <person name="Shimoda M."/>
            <person name="Kobayashi T."/>
            <person name="Uehara T."/>
        </authorList>
    </citation>
    <scope>NUCLEOTIDE SEQUENCE [LARGE SCALE GENOMIC DNA]</scope>
    <source>
        <strain evidence="1 2">Japan</strain>
    </source>
</reference>
<organism evidence="1 2">
    <name type="scientific">Nesidiocoris tenuis</name>
    <dbReference type="NCBI Taxonomy" id="355587"/>
    <lineage>
        <taxon>Eukaryota</taxon>
        <taxon>Metazoa</taxon>
        <taxon>Ecdysozoa</taxon>
        <taxon>Arthropoda</taxon>
        <taxon>Hexapoda</taxon>
        <taxon>Insecta</taxon>
        <taxon>Pterygota</taxon>
        <taxon>Neoptera</taxon>
        <taxon>Paraneoptera</taxon>
        <taxon>Hemiptera</taxon>
        <taxon>Heteroptera</taxon>
        <taxon>Panheteroptera</taxon>
        <taxon>Cimicomorpha</taxon>
        <taxon>Miridae</taxon>
        <taxon>Dicyphina</taxon>
        <taxon>Nesidiocoris</taxon>
    </lineage>
</organism>
<evidence type="ECO:0000313" key="1">
    <source>
        <dbReference type="EMBL" id="BES92378.1"/>
    </source>
</evidence>